<dbReference type="AlphaFoldDB" id="F4XII0"/>
<dbReference type="Proteomes" id="UP000003959">
    <property type="component" value="Unassembled WGS sequence"/>
</dbReference>
<keyword evidence="2" id="KW-1185">Reference proteome</keyword>
<gene>
    <name evidence="1" type="ORF">LYNGBM3L_02310</name>
</gene>
<dbReference type="EMBL" id="GL890817">
    <property type="protein sequence ID" value="EGJ35605.1"/>
    <property type="molecule type" value="Genomic_DNA"/>
</dbReference>
<organism evidence="1 2">
    <name type="scientific">Moorena producens 3L</name>
    <dbReference type="NCBI Taxonomy" id="489825"/>
    <lineage>
        <taxon>Bacteria</taxon>
        <taxon>Bacillati</taxon>
        <taxon>Cyanobacteriota</taxon>
        <taxon>Cyanophyceae</taxon>
        <taxon>Coleofasciculales</taxon>
        <taxon>Coleofasciculaceae</taxon>
        <taxon>Moorena</taxon>
    </lineage>
</organism>
<evidence type="ECO:0000313" key="1">
    <source>
        <dbReference type="EMBL" id="EGJ35605.1"/>
    </source>
</evidence>
<dbReference type="HOGENOM" id="CLU_2602170_0_0_3"/>
<proteinExistence type="predicted"/>
<accession>F4XII0</accession>
<dbReference type="RefSeq" id="WP_008177861.1">
    <property type="nucleotide sequence ID" value="NZ_GL890817.1"/>
</dbReference>
<name>F4XII0_9CYAN</name>
<sequence>MKDYSTLESNLESEQTDFCEDCHQINLIDNQLETLIQTQAIAKNRLTTVRQAPGCSTSVLRGLDQQLIDEMKALHPIAW</sequence>
<reference evidence="2" key="1">
    <citation type="journal article" date="2011" name="Proc. Natl. Acad. Sci. U.S.A.">
        <title>Genomic insights into the physiology and ecology of the marine filamentous cyanobacterium Lyngbya majuscula.</title>
        <authorList>
            <person name="Jones A.C."/>
            <person name="Monroe E.A."/>
            <person name="Podell S."/>
            <person name="Hess W.R."/>
            <person name="Klages S."/>
            <person name="Esquenazi E."/>
            <person name="Niessen S."/>
            <person name="Hoover H."/>
            <person name="Rothmann M."/>
            <person name="Lasken R.S."/>
            <person name="Yates J.R.III."/>
            <person name="Reinhardt R."/>
            <person name="Kube M."/>
            <person name="Burkart M.D."/>
            <person name="Allen E.E."/>
            <person name="Dorrestein P.C."/>
            <person name="Gerwick W.H."/>
            <person name="Gerwick L."/>
        </authorList>
    </citation>
    <scope>NUCLEOTIDE SEQUENCE [LARGE SCALE GENOMIC DNA]</scope>
    <source>
        <strain evidence="2">3L</strain>
    </source>
</reference>
<evidence type="ECO:0000313" key="2">
    <source>
        <dbReference type="Proteomes" id="UP000003959"/>
    </source>
</evidence>
<protein>
    <submittedName>
        <fullName evidence="1">Uncharacterized protein</fullName>
    </submittedName>
</protein>